<dbReference type="Proteomes" id="UP000271010">
    <property type="component" value="Unassembled WGS sequence"/>
</dbReference>
<sequence length="78" mass="8665">MRTKFFEYFSLIGNGQGWFQNSFAEQRFKALVPQAAAKLTCSGAARNPLAGQQDRVPDEGAFSGDETEKYPAEMERGL</sequence>
<reference evidence="2 3" key="1">
    <citation type="submission" date="2018-11" db="EMBL/GenBank/DDBJ databases">
        <title>Rufibacter latericius sp. nov., isolated from water in Baiyang Lake.</title>
        <authorList>
            <person name="Yang Y."/>
        </authorList>
    </citation>
    <scope>NUCLEOTIDE SEQUENCE [LARGE SCALE GENOMIC DNA]</scope>
    <source>
        <strain evidence="2 3">MCC P1</strain>
    </source>
</reference>
<proteinExistence type="predicted"/>
<accession>A0A3M9MS36</accession>
<keyword evidence="3" id="KW-1185">Reference proteome</keyword>
<evidence type="ECO:0000313" key="3">
    <source>
        <dbReference type="Proteomes" id="UP000271010"/>
    </source>
</evidence>
<comment type="caution">
    <text evidence="2">The sequence shown here is derived from an EMBL/GenBank/DDBJ whole genome shotgun (WGS) entry which is preliminary data.</text>
</comment>
<protein>
    <submittedName>
        <fullName evidence="2">Uncharacterized protein</fullName>
    </submittedName>
</protein>
<name>A0A3M9MS36_9BACT</name>
<dbReference type="AlphaFoldDB" id="A0A3M9MS36"/>
<dbReference type="EMBL" id="RJJE01000017">
    <property type="protein sequence ID" value="RNI28342.1"/>
    <property type="molecule type" value="Genomic_DNA"/>
</dbReference>
<evidence type="ECO:0000256" key="1">
    <source>
        <dbReference type="SAM" id="MobiDB-lite"/>
    </source>
</evidence>
<dbReference type="RefSeq" id="WP_123134808.1">
    <property type="nucleotide sequence ID" value="NZ_RJJE01000017.1"/>
</dbReference>
<gene>
    <name evidence="2" type="ORF">EFA69_20040</name>
</gene>
<feature type="region of interest" description="Disordered" evidence="1">
    <location>
        <begin position="46"/>
        <end position="78"/>
    </location>
</feature>
<evidence type="ECO:0000313" key="2">
    <source>
        <dbReference type="EMBL" id="RNI28342.1"/>
    </source>
</evidence>
<feature type="compositionally biased region" description="Basic and acidic residues" evidence="1">
    <location>
        <begin position="66"/>
        <end position="78"/>
    </location>
</feature>
<organism evidence="2 3">
    <name type="scientific">Rufibacter immobilis</name>
    <dbReference type="NCBI Taxonomy" id="1348778"/>
    <lineage>
        <taxon>Bacteria</taxon>
        <taxon>Pseudomonadati</taxon>
        <taxon>Bacteroidota</taxon>
        <taxon>Cytophagia</taxon>
        <taxon>Cytophagales</taxon>
        <taxon>Hymenobacteraceae</taxon>
        <taxon>Rufibacter</taxon>
    </lineage>
</organism>